<comment type="caution">
    <text evidence="2">The sequence shown here is derived from an EMBL/GenBank/DDBJ whole genome shotgun (WGS) entry which is preliminary data.</text>
</comment>
<feature type="domain" description="PKD" evidence="1">
    <location>
        <begin position="198"/>
        <end position="242"/>
    </location>
</feature>
<dbReference type="InterPro" id="IPR000601">
    <property type="entry name" value="PKD_dom"/>
</dbReference>
<keyword evidence="3" id="KW-1185">Reference proteome</keyword>
<sequence length="296" mass="32204">MLAGILSVGGAQTAAHGETAKPVPVGPTGAMWSNLKDNAAYLDAFAGEQNRRHVEAESASIPPELKVVQVQRALMCDTNSAIPTTPLNGPCPEASGTVGLNYCDGAEPVLPLWRRTRATPADPWNPWVLAAYGGCPADLLPTMSVEDFRRLPLPAPAWHMQPNKDWVLVNMETIVYSTDTPQQLRTDLLGYGVDVIATPERYVWDFGDDSKPLSTHRQGHPWPGFDLFHVYEQAGTGTITATTIWSGRYRVDGDTQWHDILGTAETTATSAPFDIVERRAHLVATDCLTDPTQADC</sequence>
<dbReference type="EMBL" id="BONK01000002">
    <property type="protein sequence ID" value="GIG20091.1"/>
    <property type="molecule type" value="Genomic_DNA"/>
</dbReference>
<dbReference type="SUPFAM" id="SSF49299">
    <property type="entry name" value="PKD domain"/>
    <property type="match status" value="1"/>
</dbReference>
<protein>
    <recommendedName>
        <fullName evidence="1">PKD domain-containing protein</fullName>
    </recommendedName>
</protein>
<reference evidence="2" key="1">
    <citation type="submission" date="2021-01" db="EMBL/GenBank/DDBJ databases">
        <title>Whole genome shotgun sequence of Cellulomonas chitinilytica NBRC 110799.</title>
        <authorList>
            <person name="Komaki H."/>
            <person name="Tamura T."/>
        </authorList>
    </citation>
    <scope>NUCLEOTIDE SEQUENCE</scope>
    <source>
        <strain evidence="2">NBRC 110799</strain>
    </source>
</reference>
<evidence type="ECO:0000313" key="3">
    <source>
        <dbReference type="Proteomes" id="UP000632740"/>
    </source>
</evidence>
<dbReference type="Proteomes" id="UP000632740">
    <property type="component" value="Unassembled WGS sequence"/>
</dbReference>
<dbReference type="AlphaFoldDB" id="A0A919U051"/>
<dbReference type="PROSITE" id="PS50093">
    <property type="entry name" value="PKD"/>
    <property type="match status" value="1"/>
</dbReference>
<dbReference type="InterPro" id="IPR035986">
    <property type="entry name" value="PKD_dom_sf"/>
</dbReference>
<accession>A0A919U051</accession>
<proteinExistence type="predicted"/>
<evidence type="ECO:0000259" key="1">
    <source>
        <dbReference type="PROSITE" id="PS50093"/>
    </source>
</evidence>
<organism evidence="2 3">
    <name type="scientific">Cellulomonas chitinilytica</name>
    <dbReference type="NCBI Taxonomy" id="398759"/>
    <lineage>
        <taxon>Bacteria</taxon>
        <taxon>Bacillati</taxon>
        <taxon>Actinomycetota</taxon>
        <taxon>Actinomycetes</taxon>
        <taxon>Micrococcales</taxon>
        <taxon>Cellulomonadaceae</taxon>
        <taxon>Cellulomonas</taxon>
    </lineage>
</organism>
<evidence type="ECO:0000313" key="2">
    <source>
        <dbReference type="EMBL" id="GIG20091.1"/>
    </source>
</evidence>
<gene>
    <name evidence="2" type="ORF">Cch01nite_08150</name>
</gene>
<name>A0A919U051_9CELL</name>